<evidence type="ECO:0000313" key="2">
    <source>
        <dbReference type="Proteomes" id="UP000253606"/>
    </source>
</evidence>
<proteinExistence type="predicted"/>
<sequence length="48" mass="5290">MTSSRNHKNLVVMLSMLDALGNAVTTYKGFVELWGEPELLLRAALDAL</sequence>
<keyword evidence="2" id="KW-1185">Reference proteome</keyword>
<accession>A0A2Z5GA49</accession>
<reference evidence="1 2" key="1">
    <citation type="journal article" date="2018" name="Front. Microbiol.">
        <title>Hydrolytic Capabilities as a Key to Environmental Success: Chitinolytic and Cellulolytic Acidobacteria From Acidic Sub-arctic Soils and Boreal Peatlands.</title>
        <authorList>
            <person name="Belova S.E."/>
            <person name="Ravin N.V."/>
            <person name="Pankratov T.A."/>
            <person name="Rakitin A.L."/>
            <person name="Ivanova A.A."/>
            <person name="Beletsky A.V."/>
            <person name="Mardanov A.V."/>
            <person name="Sinninghe Damste J.S."/>
            <person name="Dedysh S.N."/>
        </authorList>
    </citation>
    <scope>NUCLEOTIDE SEQUENCE [LARGE SCALE GENOMIC DNA]</scope>
    <source>
        <strain evidence="1 2">SBC82</strain>
    </source>
</reference>
<protein>
    <submittedName>
        <fullName evidence="1">Uncharacterized protein</fullName>
    </submittedName>
</protein>
<dbReference type="KEGG" id="abas:ACPOL_6572"/>
<name>A0A2Z5GA49_9BACT</name>
<evidence type="ECO:0000313" key="1">
    <source>
        <dbReference type="EMBL" id="AXC15790.1"/>
    </source>
</evidence>
<dbReference type="AlphaFoldDB" id="A0A2Z5GA49"/>
<dbReference type="EMBL" id="CP030840">
    <property type="protein sequence ID" value="AXC15790.1"/>
    <property type="molecule type" value="Genomic_DNA"/>
</dbReference>
<organism evidence="1 2">
    <name type="scientific">Acidisarcina polymorpha</name>
    <dbReference type="NCBI Taxonomy" id="2211140"/>
    <lineage>
        <taxon>Bacteria</taxon>
        <taxon>Pseudomonadati</taxon>
        <taxon>Acidobacteriota</taxon>
        <taxon>Terriglobia</taxon>
        <taxon>Terriglobales</taxon>
        <taxon>Acidobacteriaceae</taxon>
        <taxon>Acidisarcina</taxon>
    </lineage>
</organism>
<gene>
    <name evidence="1" type="ORF">ACPOL_6572</name>
</gene>
<dbReference type="Proteomes" id="UP000253606">
    <property type="component" value="Chromosome"/>
</dbReference>